<keyword evidence="3" id="KW-1185">Reference proteome</keyword>
<reference evidence="1 3" key="1">
    <citation type="submission" date="2023-10" db="EMBL/GenBank/DDBJ databases">
        <title>Whole Genome based description of the genera Actinobaculum and Actinotignum reveals a complex phylogenetic relationship within the species included in the genus Actinotignum.</title>
        <authorList>
            <person name="Jensen C.S."/>
            <person name="Dargis R."/>
            <person name="Kemp M."/>
            <person name="Christensen J.J."/>
        </authorList>
    </citation>
    <scope>NUCLEOTIDE SEQUENCE</scope>
    <source>
        <strain evidence="2 3">SLA_B089</strain>
        <strain evidence="1">SLA_B245</strain>
    </source>
</reference>
<comment type="caution">
    <text evidence="1">The sequence shown here is derived from an EMBL/GenBank/DDBJ whole genome shotgun (WGS) entry which is preliminary data.</text>
</comment>
<evidence type="ECO:0008006" key="5">
    <source>
        <dbReference type="Google" id="ProtNLM"/>
    </source>
</evidence>
<evidence type="ECO:0000313" key="1">
    <source>
        <dbReference type="EMBL" id="MDY5140238.1"/>
    </source>
</evidence>
<sequence length="67" mass="7886">MGNNIYPGKKTAYCYTCKKPLHYLGIAAHRALHHRDRGIDCTIRYTHGDVYTWKYSQLKNQKEKELS</sequence>
<evidence type="ECO:0000313" key="2">
    <source>
        <dbReference type="EMBL" id="MDY5147243.1"/>
    </source>
</evidence>
<name>A0AAW9HB62_9ACTO</name>
<evidence type="ECO:0000313" key="3">
    <source>
        <dbReference type="Proteomes" id="UP001284901"/>
    </source>
</evidence>
<dbReference type="EMBL" id="JAWNFV010000004">
    <property type="protein sequence ID" value="MDY5140238.1"/>
    <property type="molecule type" value="Genomic_DNA"/>
</dbReference>
<dbReference type="RefSeq" id="WP_101657634.1">
    <property type="nucleotide sequence ID" value="NZ_CAUPFC010000005.1"/>
</dbReference>
<evidence type="ECO:0000313" key="4">
    <source>
        <dbReference type="Proteomes" id="UP001288320"/>
    </source>
</evidence>
<dbReference type="AlphaFoldDB" id="A0AAW9HB62"/>
<protein>
    <recommendedName>
        <fullName evidence="5">C2H2-type domain-containing protein</fullName>
    </recommendedName>
</protein>
<dbReference type="GeneID" id="92812928"/>
<organism evidence="1 4">
    <name type="scientific">Actinotignum timonense</name>
    <dbReference type="NCBI Taxonomy" id="1870995"/>
    <lineage>
        <taxon>Bacteria</taxon>
        <taxon>Bacillati</taxon>
        <taxon>Actinomycetota</taxon>
        <taxon>Actinomycetes</taxon>
        <taxon>Actinomycetales</taxon>
        <taxon>Actinomycetaceae</taxon>
        <taxon>Actinotignum</taxon>
    </lineage>
</organism>
<accession>A0AAW9HB62</accession>
<dbReference type="Proteomes" id="UP001284901">
    <property type="component" value="Unassembled WGS sequence"/>
</dbReference>
<gene>
    <name evidence="1" type="ORF">R6G74_02745</name>
    <name evidence="2" type="ORF">R6P33_09490</name>
</gene>
<dbReference type="EMBL" id="JAWNFY010000043">
    <property type="protein sequence ID" value="MDY5147243.1"/>
    <property type="molecule type" value="Genomic_DNA"/>
</dbReference>
<proteinExistence type="predicted"/>
<dbReference type="Proteomes" id="UP001288320">
    <property type="component" value="Unassembled WGS sequence"/>
</dbReference>